<evidence type="ECO:0000313" key="3">
    <source>
        <dbReference type="Proteomes" id="UP000510647"/>
    </source>
</evidence>
<dbReference type="GO" id="GO:0000138">
    <property type="term" value="C:Golgi trans cisterna"/>
    <property type="evidence" value="ECO:0007669"/>
    <property type="project" value="TreeGrafter"/>
</dbReference>
<evidence type="ECO:0000313" key="2">
    <source>
        <dbReference type="EMBL" id="QLQ79927.1"/>
    </source>
</evidence>
<feature type="compositionally biased region" description="Basic and acidic residues" evidence="1">
    <location>
        <begin position="802"/>
        <end position="811"/>
    </location>
</feature>
<feature type="compositionally biased region" description="Polar residues" evidence="1">
    <location>
        <begin position="1185"/>
        <end position="1200"/>
    </location>
</feature>
<feature type="compositionally biased region" description="Acidic residues" evidence="1">
    <location>
        <begin position="789"/>
        <end position="801"/>
    </location>
</feature>
<name>A0A7H9HT97_9SACH</name>
<proteinExistence type="predicted"/>
<reference evidence="2 3" key="1">
    <citation type="submission" date="2020-06" db="EMBL/GenBank/DDBJ databases">
        <title>The yeast mating-type switching endonuclease HO is a domesticated member of an unorthodox homing genetic element family.</title>
        <authorList>
            <person name="Coughlan A.Y."/>
            <person name="Lombardi L."/>
            <person name="Braun-Galleani S."/>
            <person name="Martos A.R."/>
            <person name="Galeote V."/>
            <person name="Bigey F."/>
            <person name="Dequin S."/>
            <person name="Byrne K.P."/>
            <person name="Wolfe K.H."/>
        </authorList>
    </citation>
    <scope>NUCLEOTIDE SEQUENCE [LARGE SCALE GENOMIC DNA]</scope>
    <source>
        <strain evidence="2 3">CBS2947</strain>
    </source>
</reference>
<keyword evidence="3" id="KW-1185">Reference proteome</keyword>
<feature type="region of interest" description="Disordered" evidence="1">
    <location>
        <begin position="431"/>
        <end position="454"/>
    </location>
</feature>
<feature type="compositionally biased region" description="Low complexity" evidence="1">
    <location>
        <begin position="760"/>
        <end position="772"/>
    </location>
</feature>
<feature type="compositionally biased region" description="Low complexity" evidence="1">
    <location>
        <begin position="431"/>
        <end position="448"/>
    </location>
</feature>
<dbReference type="EMBL" id="CP059269">
    <property type="protein sequence ID" value="QLQ79927.1"/>
    <property type="molecule type" value="Genomic_DNA"/>
</dbReference>
<dbReference type="Pfam" id="PF12722">
    <property type="entry name" value="Hid1"/>
    <property type="match status" value="1"/>
</dbReference>
<evidence type="ECO:0000256" key="1">
    <source>
        <dbReference type="SAM" id="MobiDB-lite"/>
    </source>
</evidence>
<dbReference type="Proteomes" id="UP000510647">
    <property type="component" value="Chromosome 3"/>
</dbReference>
<dbReference type="GO" id="GO:0005797">
    <property type="term" value="C:Golgi medial cisterna"/>
    <property type="evidence" value="ECO:0007669"/>
    <property type="project" value="TreeGrafter"/>
</dbReference>
<dbReference type="GO" id="GO:0016020">
    <property type="term" value="C:membrane"/>
    <property type="evidence" value="ECO:0007669"/>
    <property type="project" value="TreeGrafter"/>
</dbReference>
<dbReference type="InterPro" id="IPR026705">
    <property type="entry name" value="Hid-1/Ecm30"/>
</dbReference>
<dbReference type="PANTHER" id="PTHR21575:SF12">
    <property type="entry name" value="PROTEIN HID1"/>
    <property type="match status" value="1"/>
</dbReference>
<feature type="compositionally biased region" description="Polar residues" evidence="1">
    <location>
        <begin position="773"/>
        <end position="785"/>
    </location>
</feature>
<evidence type="ECO:0008006" key="4">
    <source>
        <dbReference type="Google" id="ProtNLM"/>
    </source>
</evidence>
<organism evidence="2 3">
    <name type="scientific">Torulaspora globosa</name>
    <dbReference type="NCBI Taxonomy" id="48254"/>
    <lineage>
        <taxon>Eukaryota</taxon>
        <taxon>Fungi</taxon>
        <taxon>Dikarya</taxon>
        <taxon>Ascomycota</taxon>
        <taxon>Saccharomycotina</taxon>
        <taxon>Saccharomycetes</taxon>
        <taxon>Saccharomycetales</taxon>
        <taxon>Saccharomycetaceae</taxon>
        <taxon>Torulaspora</taxon>
    </lineage>
</organism>
<feature type="region of interest" description="Disordered" evidence="1">
    <location>
        <begin position="753"/>
        <end position="814"/>
    </location>
</feature>
<gene>
    <name evidence="2" type="ORF">HG537_0C05760</name>
</gene>
<feature type="region of interest" description="Disordered" evidence="1">
    <location>
        <begin position="1180"/>
        <end position="1200"/>
    </location>
</feature>
<dbReference type="AlphaFoldDB" id="A0A7H9HT97"/>
<protein>
    <recommendedName>
        <fullName evidence="4">Protein HID1</fullName>
    </recommendedName>
</protein>
<dbReference type="PANTHER" id="PTHR21575">
    <property type="entry name" value="PROTEIN HID1"/>
    <property type="match status" value="1"/>
</dbReference>
<sequence length="1200" mass="136167">MGNTDSRLGALYRDHVFKLAGAGANAGNTSDAIPLFCSDVDEMKLVGAYLNREPGQQVVDNMFEQFYVDFISAGNGLTMELVNSNVSPRELQYIVRANPGNFANLLRFVSLKIVFIANGGRESLGTEELEAQLVQLLVCVRILTKIMPWYFAVEGNKKGKRSVDMFWTRDGDEIFGIPLAQETDLPPLGLVLIRSLVRLLFIEGFTITVRNSPGSLTHFLWENGISTQDFTYHNQSPRIDSNRLEIMNALLSLCSSDLYKPNDFISENHHTINKFLFCLTALIPEYDLICFIASLINLICRFCSNHEDETKVPYQELGYKQNHQQHLPHLRASLVLSSLQILNLMSFNNWNRSETFEFTLNLKLQSSNDVQNPLPNICLSYLSTFNREFDLKLILTSFAKTFKLPIELAIEQESNPLSFLSKRPPSSSLINSNYNNNNDSAKPNNNSNTDVNNEANDNMGLPLVSPLLLQWLVFFTKLIQTNKFFENYVADKFACKIIVFSVYYISFYRDNPEVSPALIPLCSNLALLLSSRKLVLAKMLDKLTPNYYTNKIPNFFKLSNGNINNITYRDFTLIHLCHLAIGDVRDNNQLRPWLFELIYNLLPIPSNLKDEDLIQLSFKRQSKALRYGGLSYNASMVLLQLISKMSNKKYLSTFATNGRSTRSFITSPGFKLDLLALLLRAIVIYIVVYYNEALNLIFIICRHQRVFSQLREAIDTISKALQGNGIIEGVGKVQLQDYLEYTLNPRLLQDDLVSDNRDTSNNSSSEEFNSQNITFRKNLQDQSGANEFENNESNDETDDEDPTKRMKKDQDLDQEALNLTKVQSAAKNTEIYEQADIADYCALSNKTLFKALRPRWPVGLTAKAKAKSSATNALSNTWIGAESLQTMNKIIRIILRNYPEIATITTSDYYRVIDDISIFKDKFENAIQKSLPVVIREMNEAKPMRIDLTEENLVYQQWIYDIIWSDIFNTHSAPYSISQANVISVGANGYNIVKESAIEPISPTMPKLERWNSNGSALSRTNSNNSSLLSYFSNQNHELAANSPLELANSSHASNKPLDCARNKTMPTNNGHSFFRFSWTGFNKNEECSPIKEEEYCDGKKYGPNNSRRPAFNLDPGILKPNIWAGTQIQLFKTRRQEKEGFSLLDMTSSLFRRLRFGSTTSVSSLDTVNTNLNNYATNSNNLTPVSSRPWTPRDSLNSK</sequence>
<dbReference type="OrthoDB" id="432953at2759"/>
<accession>A0A7H9HT97</accession>